<reference evidence="1 2" key="1">
    <citation type="journal article" date="2011" name="J. Bacteriol.">
        <title>Complete genome sequence of 'Vulcanisaeta moutnovskia' strain 768-28, a novel member of the hyperthermophilic crenarchaeal genus vulcanisaeta.</title>
        <authorList>
            <person name="Gumerov V.M."/>
            <person name="Mardanov A.V."/>
            <person name="Beletsky A.V."/>
            <person name="Prokofeva M.I."/>
            <person name="Bonch-Osmolovskaya E.A."/>
            <person name="Ravin N.V."/>
            <person name="Skryabin K.G."/>
        </authorList>
    </citation>
    <scope>NUCLEOTIDE SEQUENCE [LARGE SCALE GENOMIC DNA]</scope>
    <source>
        <strain evidence="1 2">768-28</strain>
    </source>
</reference>
<dbReference type="AlphaFoldDB" id="F0QT65"/>
<accession>F0QT65</accession>
<sequence length="102" mass="11463">MVKANPCIKLIRLCDICEEKPAVTRCRICGRYVCSDDFDHSINACKACSATLCQVCRERLAVGHCARCGRLVCRRDSVRVGLSRYCIDCARELGIINEVKHK</sequence>
<dbReference type="STRING" id="985053.VMUT_1449"/>
<dbReference type="KEGG" id="vmo:VMUT_1449"/>
<name>F0QT65_VULM7</name>
<dbReference type="HOGENOM" id="CLU_171532_0_0_2"/>
<dbReference type="RefSeq" id="WP_013604816.1">
    <property type="nucleotide sequence ID" value="NC_015151.1"/>
</dbReference>
<dbReference type="Proteomes" id="UP000007485">
    <property type="component" value="Chromosome"/>
</dbReference>
<keyword evidence="2" id="KW-1185">Reference proteome</keyword>
<evidence type="ECO:0000313" key="2">
    <source>
        <dbReference type="Proteomes" id="UP000007485"/>
    </source>
</evidence>
<proteinExistence type="predicted"/>
<dbReference type="GeneID" id="10289101"/>
<gene>
    <name evidence="1" type="ordered locus">VMUT_1449</name>
</gene>
<protein>
    <recommendedName>
        <fullName evidence="3">B box-type domain-containing protein</fullName>
    </recommendedName>
</protein>
<dbReference type="OrthoDB" id="70008at2157"/>
<evidence type="ECO:0000313" key="1">
    <source>
        <dbReference type="EMBL" id="ADY01654.1"/>
    </source>
</evidence>
<dbReference type="EMBL" id="CP002529">
    <property type="protein sequence ID" value="ADY01654.1"/>
    <property type="molecule type" value="Genomic_DNA"/>
</dbReference>
<dbReference type="eggNOG" id="arCOG07221">
    <property type="taxonomic scope" value="Archaea"/>
</dbReference>
<organism evidence="1 2">
    <name type="scientific">Vulcanisaeta moutnovskia (strain 768-28)</name>
    <dbReference type="NCBI Taxonomy" id="985053"/>
    <lineage>
        <taxon>Archaea</taxon>
        <taxon>Thermoproteota</taxon>
        <taxon>Thermoprotei</taxon>
        <taxon>Thermoproteales</taxon>
        <taxon>Thermoproteaceae</taxon>
        <taxon>Vulcanisaeta</taxon>
    </lineage>
</organism>
<evidence type="ECO:0008006" key="3">
    <source>
        <dbReference type="Google" id="ProtNLM"/>
    </source>
</evidence>